<evidence type="ECO:0000313" key="8">
    <source>
        <dbReference type="EMBL" id="CAB4812813.1"/>
    </source>
</evidence>
<dbReference type="Gene3D" id="3.40.50.300">
    <property type="entry name" value="P-loop containing nucleotide triphosphate hydrolases"/>
    <property type="match status" value="2"/>
</dbReference>
<dbReference type="SUPFAM" id="SSF52540">
    <property type="entry name" value="P-loop containing nucleoside triphosphate hydrolases"/>
    <property type="match status" value="2"/>
</dbReference>
<dbReference type="GO" id="GO:0005524">
    <property type="term" value="F:ATP binding"/>
    <property type="evidence" value="ECO:0007669"/>
    <property type="project" value="UniProtKB-KW"/>
</dbReference>
<dbReference type="InterPro" id="IPR052156">
    <property type="entry name" value="BCAA_Transport_ATP-bd_LivF"/>
</dbReference>
<dbReference type="Pfam" id="PF07690">
    <property type="entry name" value="MFS_1"/>
    <property type="match status" value="1"/>
</dbReference>
<keyword evidence="4" id="KW-0067">ATP-binding</keyword>
<keyword evidence="6" id="KW-1133">Transmembrane helix</keyword>
<reference evidence="8" key="1">
    <citation type="submission" date="2020-05" db="EMBL/GenBank/DDBJ databases">
        <authorList>
            <person name="Chiriac C."/>
            <person name="Salcher M."/>
            <person name="Ghai R."/>
            <person name="Kavagutti S V."/>
        </authorList>
    </citation>
    <scope>NUCLEOTIDE SEQUENCE</scope>
</reference>
<dbReference type="PANTHER" id="PTHR43820">
    <property type="entry name" value="HIGH-AFFINITY BRANCHED-CHAIN AMINO ACID TRANSPORT ATP-BINDING PROTEIN LIVF"/>
    <property type="match status" value="1"/>
</dbReference>
<dbReference type="GO" id="GO:0016887">
    <property type="term" value="F:ATP hydrolysis activity"/>
    <property type="evidence" value="ECO:0007669"/>
    <property type="project" value="InterPro"/>
</dbReference>
<proteinExistence type="inferred from homology"/>
<evidence type="ECO:0000256" key="1">
    <source>
        <dbReference type="ARBA" id="ARBA00005417"/>
    </source>
</evidence>
<evidence type="ECO:0000256" key="2">
    <source>
        <dbReference type="ARBA" id="ARBA00022448"/>
    </source>
</evidence>
<dbReference type="SMART" id="SM00382">
    <property type="entry name" value="AAA"/>
    <property type="match status" value="2"/>
</dbReference>
<gene>
    <name evidence="8" type="ORF">UFOPK2992_01691</name>
</gene>
<protein>
    <submittedName>
        <fullName evidence="8">Unannotated protein</fullName>
    </submittedName>
</protein>
<comment type="similarity">
    <text evidence="1">Belongs to the ABC transporter superfamily.</text>
</comment>
<dbReference type="InterPro" id="IPR017871">
    <property type="entry name" value="ABC_transporter-like_CS"/>
</dbReference>
<dbReference type="InterPro" id="IPR027417">
    <property type="entry name" value="P-loop_NTPase"/>
</dbReference>
<dbReference type="GO" id="GO:0015658">
    <property type="term" value="F:branched-chain amino acid transmembrane transporter activity"/>
    <property type="evidence" value="ECO:0007669"/>
    <property type="project" value="TreeGrafter"/>
</dbReference>
<feature type="transmembrane region" description="Helical" evidence="6">
    <location>
        <begin position="174"/>
        <end position="196"/>
    </location>
</feature>
<dbReference type="PROSITE" id="PS50893">
    <property type="entry name" value="ABC_TRANSPORTER_2"/>
    <property type="match status" value="2"/>
</dbReference>
<dbReference type="InterPro" id="IPR003593">
    <property type="entry name" value="AAA+_ATPase"/>
</dbReference>
<dbReference type="GO" id="GO:0015807">
    <property type="term" value="P:L-amino acid transport"/>
    <property type="evidence" value="ECO:0007669"/>
    <property type="project" value="TreeGrafter"/>
</dbReference>
<keyword evidence="2" id="KW-0813">Transport</keyword>
<keyword evidence="5" id="KW-0029">Amino-acid transport</keyword>
<organism evidence="8">
    <name type="scientific">freshwater metagenome</name>
    <dbReference type="NCBI Taxonomy" id="449393"/>
    <lineage>
        <taxon>unclassified sequences</taxon>
        <taxon>metagenomes</taxon>
        <taxon>ecological metagenomes</taxon>
    </lineage>
</organism>
<name>A0A6J6YX07_9ZZZZ</name>
<evidence type="ECO:0000256" key="5">
    <source>
        <dbReference type="ARBA" id="ARBA00022970"/>
    </source>
</evidence>
<keyword evidence="6" id="KW-0812">Transmembrane</keyword>
<feature type="transmembrane region" description="Helical" evidence="6">
    <location>
        <begin position="12"/>
        <end position="34"/>
    </location>
</feature>
<feature type="transmembrane region" description="Helical" evidence="6">
    <location>
        <begin position="148"/>
        <end position="168"/>
    </location>
</feature>
<keyword evidence="3" id="KW-0547">Nucleotide-binding</keyword>
<dbReference type="CDD" id="cd03224">
    <property type="entry name" value="ABC_TM1139_LivF_branched"/>
    <property type="match status" value="1"/>
</dbReference>
<dbReference type="Gene3D" id="1.20.1250.20">
    <property type="entry name" value="MFS general substrate transporter like domains"/>
    <property type="match status" value="1"/>
</dbReference>
<dbReference type="AlphaFoldDB" id="A0A6J6YX07"/>
<feature type="domain" description="ABC transporter" evidence="7">
    <location>
        <begin position="545"/>
        <end position="794"/>
    </location>
</feature>
<evidence type="ECO:0000256" key="4">
    <source>
        <dbReference type="ARBA" id="ARBA00022840"/>
    </source>
</evidence>
<evidence type="ECO:0000256" key="3">
    <source>
        <dbReference type="ARBA" id="ARBA00022741"/>
    </source>
</evidence>
<dbReference type="InterPro" id="IPR003439">
    <property type="entry name" value="ABC_transporter-like_ATP-bd"/>
</dbReference>
<dbReference type="Pfam" id="PF00005">
    <property type="entry name" value="ABC_tran"/>
    <property type="match status" value="2"/>
</dbReference>
<dbReference type="SUPFAM" id="SSF103473">
    <property type="entry name" value="MFS general substrate transporter"/>
    <property type="match status" value="1"/>
</dbReference>
<accession>A0A6J6YX07</accession>
<dbReference type="EMBL" id="CAFAAI010000339">
    <property type="protein sequence ID" value="CAB4812813.1"/>
    <property type="molecule type" value="Genomic_DNA"/>
</dbReference>
<dbReference type="InterPro" id="IPR036259">
    <property type="entry name" value="MFS_trans_sf"/>
</dbReference>
<feature type="domain" description="ABC transporter" evidence="7">
    <location>
        <begin position="289"/>
        <end position="522"/>
    </location>
</feature>
<sequence>MGPLSAGLLAYYFGWRTPFFVFMVPTMIFALLAFKMREPIRGRWERAATGASEEVINTEEIPASFAESWRTVQKVQSLRRIWWSLPFLATALTGFVTLASVLYDREFGLGERGRGFAAAIAEPFQLVGIVLGARFVTRNFMNNMKGLIRFLSWIAVGTSVLLVAFALSPNIATAIAFNCAISAALATLGPGILVAFSLAIPARARATGFSVASLWVIPGLVVLPLIGWVADKWNVRVGMLVMVPLFIIGSLILRSIADVIDADIAQVWRAAAARSEALYQRRAGESDLLLVRGVDAGYGGRQVLFGVDIDVKEGEIVALLGTNGAGKSTLLKAISGIVEADRGAVVLDGRDITHAPPNEIAVLGVSQMPGGAGVFGSLSVRENLQLAGWTQRRKSDEVEASTAEVLEMFPILQQRLDDASANLSGGQQQMLALGMAFIARPRVLLIDELSLGLAPIIVGQLLPIVERLAASGVAIIMVEQSVNVALSVAKRAYFLERGTVRFSGPTADLLARPDLLRSVFLSHASVGDSVEQVPVAAAEGEPAVLKVDNMTRSFGGIRAVNDVSFEIAPREIVGIIGPNGAGKTTLFDLISGFTPTEVGRLFLSGKEATEASPAERAAAGLGRSFQDAKLFPELTVSETLAVATERFVKSRSMFAAALRLPQTFDSEQKVAERVDELLELMGLTQYRQSFIRELSTGTRRVVDLACQVAHRPTVILLDEPSSGIAQREVEALAPVLLRLRAEMGAALVIIEHDMPLISSISDRLIALDQGAVVTTGTPSVVLEDPRVVESYLGTSAVAITRSGT</sequence>
<feature type="transmembrane region" description="Helical" evidence="6">
    <location>
        <begin position="208"/>
        <end position="229"/>
    </location>
</feature>
<dbReference type="PANTHER" id="PTHR43820:SF4">
    <property type="entry name" value="HIGH-AFFINITY BRANCHED-CHAIN AMINO ACID TRANSPORT ATP-BINDING PROTEIN LIVF"/>
    <property type="match status" value="1"/>
</dbReference>
<feature type="transmembrane region" description="Helical" evidence="6">
    <location>
        <begin position="115"/>
        <end position="136"/>
    </location>
</feature>
<evidence type="ECO:0000259" key="7">
    <source>
        <dbReference type="PROSITE" id="PS50893"/>
    </source>
</evidence>
<keyword evidence="6" id="KW-0472">Membrane</keyword>
<feature type="transmembrane region" description="Helical" evidence="6">
    <location>
        <begin position="81"/>
        <end position="103"/>
    </location>
</feature>
<dbReference type="PROSITE" id="PS00211">
    <property type="entry name" value="ABC_TRANSPORTER_1"/>
    <property type="match status" value="1"/>
</dbReference>
<dbReference type="CDD" id="cd06174">
    <property type="entry name" value="MFS"/>
    <property type="match status" value="1"/>
</dbReference>
<evidence type="ECO:0000256" key="6">
    <source>
        <dbReference type="SAM" id="Phobius"/>
    </source>
</evidence>
<dbReference type="InterPro" id="IPR011701">
    <property type="entry name" value="MFS"/>
</dbReference>